<feature type="compositionally biased region" description="Polar residues" evidence="1">
    <location>
        <begin position="19"/>
        <end position="29"/>
    </location>
</feature>
<evidence type="ECO:0000313" key="3">
    <source>
        <dbReference type="Proteomes" id="UP000299102"/>
    </source>
</evidence>
<feature type="region of interest" description="Disordered" evidence="1">
    <location>
        <begin position="1"/>
        <end position="29"/>
    </location>
</feature>
<protein>
    <submittedName>
        <fullName evidence="2">Uncharacterized protein</fullName>
    </submittedName>
</protein>
<proteinExistence type="predicted"/>
<name>A0A4C1ZED3_EUMVA</name>
<dbReference type="EMBL" id="BGZK01001776">
    <property type="protein sequence ID" value="GBP86140.1"/>
    <property type="molecule type" value="Genomic_DNA"/>
</dbReference>
<dbReference type="Proteomes" id="UP000299102">
    <property type="component" value="Unassembled WGS sequence"/>
</dbReference>
<keyword evidence="3" id="KW-1185">Reference proteome</keyword>
<evidence type="ECO:0000313" key="2">
    <source>
        <dbReference type="EMBL" id="GBP86140.1"/>
    </source>
</evidence>
<evidence type="ECO:0000256" key="1">
    <source>
        <dbReference type="SAM" id="MobiDB-lite"/>
    </source>
</evidence>
<organism evidence="2 3">
    <name type="scientific">Eumeta variegata</name>
    <name type="common">Bagworm moth</name>
    <name type="synonym">Eumeta japonica</name>
    <dbReference type="NCBI Taxonomy" id="151549"/>
    <lineage>
        <taxon>Eukaryota</taxon>
        <taxon>Metazoa</taxon>
        <taxon>Ecdysozoa</taxon>
        <taxon>Arthropoda</taxon>
        <taxon>Hexapoda</taxon>
        <taxon>Insecta</taxon>
        <taxon>Pterygota</taxon>
        <taxon>Neoptera</taxon>
        <taxon>Endopterygota</taxon>
        <taxon>Lepidoptera</taxon>
        <taxon>Glossata</taxon>
        <taxon>Ditrysia</taxon>
        <taxon>Tineoidea</taxon>
        <taxon>Psychidae</taxon>
        <taxon>Oiketicinae</taxon>
        <taxon>Eumeta</taxon>
    </lineage>
</organism>
<gene>
    <name evidence="2" type="ORF">EVAR_62302_1</name>
</gene>
<comment type="caution">
    <text evidence="2">The sequence shown here is derived from an EMBL/GenBank/DDBJ whole genome shotgun (WGS) entry which is preliminary data.</text>
</comment>
<dbReference type="AlphaFoldDB" id="A0A4C1ZED3"/>
<sequence length="128" mass="14134">MGKVDAENRGGPRALGAGRSTSTTAHPEVEQLSSCRLVTSTYSFRICKWVEELRPARTTADHDLSPWCSRDQQRTARRVRACRRARVRFHSSCALCRAPYCISMLILDYSGAGTRAAGDAAPPLNPLR</sequence>
<reference evidence="2 3" key="1">
    <citation type="journal article" date="2019" name="Commun. Biol.">
        <title>The bagworm genome reveals a unique fibroin gene that provides high tensile strength.</title>
        <authorList>
            <person name="Kono N."/>
            <person name="Nakamura H."/>
            <person name="Ohtoshi R."/>
            <person name="Tomita M."/>
            <person name="Numata K."/>
            <person name="Arakawa K."/>
        </authorList>
    </citation>
    <scope>NUCLEOTIDE SEQUENCE [LARGE SCALE GENOMIC DNA]</scope>
</reference>
<feature type="compositionally biased region" description="Basic and acidic residues" evidence="1">
    <location>
        <begin position="1"/>
        <end position="10"/>
    </location>
</feature>
<accession>A0A4C1ZED3</accession>